<dbReference type="InterPro" id="IPR013046">
    <property type="entry name" value="GpV/Gp45"/>
</dbReference>
<dbReference type="Gene3D" id="2.40.50.230">
    <property type="entry name" value="Gp5 N-terminal domain"/>
    <property type="match status" value="1"/>
</dbReference>
<feature type="domain" description="Gp5/Type VI secretion system Vgr protein OB-fold" evidence="1">
    <location>
        <begin position="23"/>
        <end position="94"/>
    </location>
</feature>
<dbReference type="RefSeq" id="WP_124219523.1">
    <property type="nucleotide sequence ID" value="NZ_RKQL01000001.1"/>
</dbReference>
<gene>
    <name evidence="2" type="ORF">EDC62_0225</name>
</gene>
<reference evidence="2 3" key="1">
    <citation type="submission" date="2018-11" db="EMBL/GenBank/DDBJ databases">
        <title>Genomic Encyclopedia of Type Strains, Phase IV (KMG-IV): sequencing the most valuable type-strain genomes for metagenomic binning, comparative biology and taxonomic classification.</title>
        <authorList>
            <person name="Goeker M."/>
        </authorList>
    </citation>
    <scope>NUCLEOTIDE SEQUENCE [LARGE SCALE GENOMIC DNA]</scope>
    <source>
        <strain evidence="2 3">DSM 101684</strain>
    </source>
</reference>
<dbReference type="EMBL" id="RKQL01000001">
    <property type="protein sequence ID" value="RPE72534.1"/>
    <property type="molecule type" value="Genomic_DNA"/>
</dbReference>
<dbReference type="Proteomes" id="UP000272193">
    <property type="component" value="Unassembled WGS sequence"/>
</dbReference>
<organism evidence="2 3">
    <name type="scientific">Tibeticola sediminis</name>
    <dbReference type="NCBI Taxonomy" id="1917811"/>
    <lineage>
        <taxon>Bacteria</taxon>
        <taxon>Pseudomonadati</taxon>
        <taxon>Pseudomonadota</taxon>
        <taxon>Betaproteobacteria</taxon>
        <taxon>Burkholderiales</taxon>
        <taxon>Comamonadaceae</taxon>
        <taxon>Tibeticola</taxon>
    </lineage>
</organism>
<dbReference type="AlphaFoldDB" id="A0A3N4VHX1"/>
<accession>A0A3N4VHX1</accession>
<name>A0A3N4VHX1_9BURK</name>
<evidence type="ECO:0000313" key="3">
    <source>
        <dbReference type="Proteomes" id="UP000272193"/>
    </source>
</evidence>
<keyword evidence="3" id="KW-1185">Reference proteome</keyword>
<sequence length="147" mass="15780">MSVDADVITLDAADWGRGGTVRLGTVTEFHAIRCRVRVRIAGDHSDGVTTGWLPWATWAAGHLRVWSPPATGEQCLVLAPSGDLAQAVALPAVFEQSGQYPAPSANPMHTLLAWDGGGYIRYERDTGSLHLHAPSLIKITADRVEIN</sequence>
<proteinExistence type="predicted"/>
<dbReference type="InterPro" id="IPR006531">
    <property type="entry name" value="Gp5/Vgr_OB"/>
</dbReference>
<dbReference type="InterPro" id="IPR037026">
    <property type="entry name" value="Vgr_OB-fold_dom_sf"/>
</dbReference>
<protein>
    <submittedName>
        <fullName evidence="2">Phage baseplate assembly protein V</fullName>
    </submittedName>
</protein>
<evidence type="ECO:0000313" key="2">
    <source>
        <dbReference type="EMBL" id="RPE72534.1"/>
    </source>
</evidence>
<dbReference type="NCBIfam" id="TIGR01644">
    <property type="entry name" value="phage_P2_V"/>
    <property type="match status" value="1"/>
</dbReference>
<evidence type="ECO:0000259" key="1">
    <source>
        <dbReference type="Pfam" id="PF04717"/>
    </source>
</evidence>
<dbReference type="OrthoDB" id="4931325at2"/>
<dbReference type="Pfam" id="PF04717">
    <property type="entry name" value="Phage_base_V"/>
    <property type="match status" value="1"/>
</dbReference>
<comment type="caution">
    <text evidence="2">The sequence shown here is derived from an EMBL/GenBank/DDBJ whole genome shotgun (WGS) entry which is preliminary data.</text>
</comment>